<gene>
    <name evidence="2" type="primary">LOC108630525</name>
</gene>
<proteinExistence type="predicted"/>
<dbReference type="KEGG" id="ccal:108630525"/>
<dbReference type="RefSeq" id="XP_017889352.1">
    <property type="nucleotide sequence ID" value="XM_018033863.2"/>
</dbReference>
<evidence type="ECO:0000313" key="2">
    <source>
        <dbReference type="RefSeq" id="XP_017889352.1"/>
    </source>
</evidence>
<keyword evidence="1" id="KW-1185">Reference proteome</keyword>
<sequence>MSNLEAVITGNESTRIVPLLRYLGNLLGIDDYSKNKASFWLLDSLALQTLKYKKDLNNYYMGVLVNWLTGTIRLLRDRRYTREEFFKELKDIFTVAATKISEKDQLPYWEEIVSEHNAEEEMEAKKYPSERSLQESVLPDGIGPLAALNIVIESIYDMYANELRYALIYAVFVEPIELHGYNLPFFLRTPRQTKLANPKWMPFDMQLHKSLLRIEKMEKSNKSNDRGRKAKADVPIYTPPPSLHEDKELIRKREFILPLIEANEAMNVVEF</sequence>
<dbReference type="AlphaFoldDB" id="A0AAJ7NDP8"/>
<evidence type="ECO:0000313" key="1">
    <source>
        <dbReference type="Proteomes" id="UP000694925"/>
    </source>
</evidence>
<dbReference type="Proteomes" id="UP000694925">
    <property type="component" value="Unplaced"/>
</dbReference>
<protein>
    <submittedName>
        <fullName evidence="2">Uncharacterized protein LOC108630525</fullName>
    </submittedName>
</protein>
<accession>A0AAJ7NDP8</accession>
<reference evidence="2" key="1">
    <citation type="submission" date="2025-08" db="UniProtKB">
        <authorList>
            <consortium name="RefSeq"/>
        </authorList>
    </citation>
    <scope>IDENTIFICATION</scope>
    <source>
        <tissue evidence="2">Whole body</tissue>
    </source>
</reference>
<dbReference type="GeneID" id="108630525"/>
<organism evidence="1 2">
    <name type="scientific">Ceratina calcarata</name>
    <dbReference type="NCBI Taxonomy" id="156304"/>
    <lineage>
        <taxon>Eukaryota</taxon>
        <taxon>Metazoa</taxon>
        <taxon>Ecdysozoa</taxon>
        <taxon>Arthropoda</taxon>
        <taxon>Hexapoda</taxon>
        <taxon>Insecta</taxon>
        <taxon>Pterygota</taxon>
        <taxon>Neoptera</taxon>
        <taxon>Endopterygota</taxon>
        <taxon>Hymenoptera</taxon>
        <taxon>Apocrita</taxon>
        <taxon>Aculeata</taxon>
        <taxon>Apoidea</taxon>
        <taxon>Anthophila</taxon>
        <taxon>Apidae</taxon>
        <taxon>Ceratina</taxon>
        <taxon>Zadontomerus</taxon>
    </lineage>
</organism>
<name>A0AAJ7NDP8_9HYME</name>